<dbReference type="PROSITE" id="PS50262">
    <property type="entry name" value="G_PROTEIN_RECEP_F1_2"/>
    <property type="match status" value="1"/>
</dbReference>
<keyword evidence="2" id="KW-1003">Cell membrane</keyword>
<comment type="subcellular location">
    <subcellularLocation>
        <location evidence="1">Cell membrane</location>
        <topology evidence="1">Multi-pass membrane protein</topology>
    </subcellularLocation>
</comment>
<dbReference type="GO" id="GO:0004930">
    <property type="term" value="F:G protein-coupled receptor activity"/>
    <property type="evidence" value="ECO:0007669"/>
    <property type="project" value="UniProtKB-KW"/>
</dbReference>
<dbReference type="InterPro" id="IPR050569">
    <property type="entry name" value="TAAR"/>
</dbReference>
<keyword evidence="8 9" id="KW-0807">Transducer</keyword>
<organism evidence="12 13">
    <name type="scientific">Strongylocentrotus purpuratus</name>
    <name type="common">Purple sea urchin</name>
    <dbReference type="NCBI Taxonomy" id="7668"/>
    <lineage>
        <taxon>Eukaryota</taxon>
        <taxon>Metazoa</taxon>
        <taxon>Echinodermata</taxon>
        <taxon>Eleutherozoa</taxon>
        <taxon>Echinozoa</taxon>
        <taxon>Echinoidea</taxon>
        <taxon>Euechinoidea</taxon>
        <taxon>Echinacea</taxon>
        <taxon>Camarodonta</taxon>
        <taxon>Echinidea</taxon>
        <taxon>Strongylocentrotidae</taxon>
        <taxon>Strongylocentrotus</taxon>
    </lineage>
</organism>
<dbReference type="InterPro" id="IPR017452">
    <property type="entry name" value="GPCR_Rhodpsn_7TM"/>
</dbReference>
<reference evidence="13" key="1">
    <citation type="submission" date="2015-02" db="EMBL/GenBank/DDBJ databases">
        <title>Genome sequencing for Strongylocentrotus purpuratus.</title>
        <authorList>
            <person name="Murali S."/>
            <person name="Liu Y."/>
            <person name="Vee V."/>
            <person name="English A."/>
            <person name="Wang M."/>
            <person name="Skinner E."/>
            <person name="Han Y."/>
            <person name="Muzny D.M."/>
            <person name="Worley K.C."/>
            <person name="Gibbs R.A."/>
        </authorList>
    </citation>
    <scope>NUCLEOTIDE SEQUENCE</scope>
</reference>
<comment type="similarity">
    <text evidence="9">Belongs to the G-protein coupled receptor 1 family.</text>
</comment>
<feature type="transmembrane region" description="Helical" evidence="10">
    <location>
        <begin position="6"/>
        <end position="23"/>
    </location>
</feature>
<feature type="transmembrane region" description="Helical" evidence="10">
    <location>
        <begin position="44"/>
        <end position="66"/>
    </location>
</feature>
<keyword evidence="5 9" id="KW-0297">G-protein coupled receptor</keyword>
<feature type="transmembrane region" description="Helical" evidence="10">
    <location>
        <begin position="268"/>
        <end position="290"/>
    </location>
</feature>
<proteinExistence type="inferred from homology"/>
<dbReference type="InParanoid" id="A0A7M7P0Z1"/>
<dbReference type="GeneID" id="115924832"/>
<dbReference type="SUPFAM" id="SSF81321">
    <property type="entry name" value="Family A G protein-coupled receptor-like"/>
    <property type="match status" value="2"/>
</dbReference>
<evidence type="ECO:0000259" key="11">
    <source>
        <dbReference type="PROSITE" id="PS50262"/>
    </source>
</evidence>
<keyword evidence="7 9" id="KW-0675">Receptor</keyword>
<evidence type="ECO:0000256" key="5">
    <source>
        <dbReference type="ARBA" id="ARBA00023040"/>
    </source>
</evidence>
<sequence>MVCITPFLPCIVISNALLVLAVNRNYSLRTPTNAIIVSLAISNLLDALHLAISNLLDALVGIPLYVYATVFKFEAWCFDEENTPNYALPLIALSGVSFCHIVALTADRFIAVTKPLRYASLVTFRRIAIVLGCLWPLTIVSNTAQSFSLAHGSHISHDQKVTDCGAPLTGTLNVTFTWLMVCVTVISMVALLAINALILHIAVKQARKIASQRVIIQFQQQQLPVQDDRLKAFKTISLVVAVFIIFCNALLVLAVYRHYSLRTPTNAIIVSLAISDLLDALVGIPLYVYATVFKFDASCFAEENTPYYALP</sequence>
<feature type="transmembrane region" description="Helical" evidence="10">
    <location>
        <begin position="236"/>
        <end position="256"/>
    </location>
</feature>
<dbReference type="PANTHER" id="PTHR24249">
    <property type="entry name" value="HISTAMINE RECEPTOR-RELATED G-PROTEIN COUPLED RECEPTOR"/>
    <property type="match status" value="1"/>
</dbReference>
<dbReference type="Proteomes" id="UP000007110">
    <property type="component" value="Unassembled WGS sequence"/>
</dbReference>
<dbReference type="RefSeq" id="XP_030843566.1">
    <property type="nucleotide sequence ID" value="XM_030987706.1"/>
</dbReference>
<reference evidence="12" key="2">
    <citation type="submission" date="2021-01" db="UniProtKB">
        <authorList>
            <consortium name="EnsemblMetazoa"/>
        </authorList>
    </citation>
    <scope>IDENTIFICATION</scope>
</reference>
<dbReference type="GO" id="GO:0005886">
    <property type="term" value="C:plasma membrane"/>
    <property type="evidence" value="ECO:0007669"/>
    <property type="project" value="UniProtKB-SubCell"/>
</dbReference>
<evidence type="ECO:0000256" key="10">
    <source>
        <dbReference type="SAM" id="Phobius"/>
    </source>
</evidence>
<dbReference type="Pfam" id="PF00001">
    <property type="entry name" value="7tm_1"/>
    <property type="match status" value="1"/>
</dbReference>
<keyword evidence="6 10" id="KW-0472">Membrane</keyword>
<feature type="transmembrane region" description="Helical" evidence="10">
    <location>
        <begin position="176"/>
        <end position="203"/>
    </location>
</feature>
<feature type="transmembrane region" description="Helical" evidence="10">
    <location>
        <begin position="86"/>
        <end position="106"/>
    </location>
</feature>
<dbReference type="EnsemblMetazoa" id="XM_030987706">
    <property type="protein sequence ID" value="XP_030843566"/>
    <property type="gene ID" value="LOC115924832"/>
</dbReference>
<evidence type="ECO:0000256" key="8">
    <source>
        <dbReference type="ARBA" id="ARBA00023224"/>
    </source>
</evidence>
<evidence type="ECO:0000256" key="4">
    <source>
        <dbReference type="ARBA" id="ARBA00022989"/>
    </source>
</evidence>
<dbReference type="InterPro" id="IPR000276">
    <property type="entry name" value="GPCR_Rhodpsn"/>
</dbReference>
<evidence type="ECO:0000256" key="9">
    <source>
        <dbReference type="RuleBase" id="RU000688"/>
    </source>
</evidence>
<evidence type="ECO:0000256" key="6">
    <source>
        <dbReference type="ARBA" id="ARBA00023136"/>
    </source>
</evidence>
<dbReference type="OMA" id="CFAEENT"/>
<dbReference type="KEGG" id="spu:115924832"/>
<evidence type="ECO:0000256" key="1">
    <source>
        <dbReference type="ARBA" id="ARBA00004651"/>
    </source>
</evidence>
<dbReference type="Gene3D" id="1.20.1070.10">
    <property type="entry name" value="Rhodopsin 7-helix transmembrane proteins"/>
    <property type="match status" value="2"/>
</dbReference>
<keyword evidence="13" id="KW-1185">Reference proteome</keyword>
<evidence type="ECO:0000313" key="12">
    <source>
        <dbReference type="EnsemblMetazoa" id="XP_030843566"/>
    </source>
</evidence>
<dbReference type="PROSITE" id="PS00237">
    <property type="entry name" value="G_PROTEIN_RECEP_F1_1"/>
    <property type="match status" value="1"/>
</dbReference>
<protein>
    <recommendedName>
        <fullName evidence="11">G-protein coupled receptors family 1 profile domain-containing protein</fullName>
    </recommendedName>
</protein>
<keyword evidence="4 10" id="KW-1133">Transmembrane helix</keyword>
<feature type="domain" description="G-protein coupled receptors family 1 profile" evidence="11">
    <location>
        <begin position="14"/>
        <end position="287"/>
    </location>
</feature>
<name>A0A7M7P0Z1_STRPU</name>
<dbReference type="AlphaFoldDB" id="A0A7M7P0Z1"/>
<accession>A0A7M7P0Z1</accession>
<evidence type="ECO:0000256" key="7">
    <source>
        <dbReference type="ARBA" id="ARBA00023170"/>
    </source>
</evidence>
<dbReference type="OrthoDB" id="10042731at2759"/>
<dbReference type="FunCoup" id="A0A7M7P0Z1">
    <property type="interactions" value="43"/>
</dbReference>
<evidence type="ECO:0000256" key="3">
    <source>
        <dbReference type="ARBA" id="ARBA00022692"/>
    </source>
</evidence>
<dbReference type="PANTHER" id="PTHR24249:SF424">
    <property type="entry name" value="G-PROTEIN COUPLED RECEPTORS FAMILY 1 PROFILE DOMAIN-CONTAINING PROTEIN"/>
    <property type="match status" value="1"/>
</dbReference>
<evidence type="ECO:0000256" key="2">
    <source>
        <dbReference type="ARBA" id="ARBA00022475"/>
    </source>
</evidence>
<keyword evidence="3 9" id="KW-0812">Transmembrane</keyword>
<dbReference type="PRINTS" id="PR00237">
    <property type="entry name" value="GPCRRHODOPSN"/>
</dbReference>
<evidence type="ECO:0000313" key="13">
    <source>
        <dbReference type="Proteomes" id="UP000007110"/>
    </source>
</evidence>